<sequence>MERREFITGSLGGLSLIALATTLPGCRSGPAAPVVEPVQGLLDSQALAVIQQLRGTTPVALAWKARHGGGESPDREELERRLLAMLETDEPVHASAPHFSERLAAAVSRDFEAGRLCEIEGWLLSETECLAATLRLVLYGETEPAGATDWRQGELAEVVDWGPRETTRGVGVNVQPDGHSGLWFKIDHAPSWLKIEIDGVVAPTVISEAVVTSGLYGELRDRILDAPGEYPIALVDPMQRIRQPIGHFVVKAPPPYLVLEDGSTSVFCAVEAWGPDVTFAGRPSNPQREGHEGLWIRTACAPDQVQVLYDGDALVTTNDRGNGLITALLPPSHFAVAREARLQLHDMETGEVLDVGVLVVKD</sequence>
<dbReference type="EMBL" id="SMAF01000004">
    <property type="protein sequence ID" value="TCT00034.1"/>
    <property type="molecule type" value="Genomic_DNA"/>
</dbReference>
<keyword evidence="2" id="KW-1185">Reference proteome</keyword>
<gene>
    <name evidence="1" type="ORF">EDC25_10421</name>
</gene>
<evidence type="ECO:0000313" key="1">
    <source>
        <dbReference type="EMBL" id="TCT00034.1"/>
    </source>
</evidence>
<dbReference type="Proteomes" id="UP000294599">
    <property type="component" value="Unassembled WGS sequence"/>
</dbReference>
<name>A0A4S3KW52_9GAMM</name>
<dbReference type="RefSeq" id="WP_123523091.1">
    <property type="nucleotide sequence ID" value="NZ_JBHLWF010000088.1"/>
</dbReference>
<reference evidence="1 2" key="1">
    <citation type="submission" date="2019-03" db="EMBL/GenBank/DDBJ databases">
        <title>Genomic Encyclopedia of Type Strains, Phase IV (KMG-IV): sequencing the most valuable type-strain genomes for metagenomic binning, comparative biology and taxonomic classification.</title>
        <authorList>
            <person name="Goeker M."/>
        </authorList>
    </citation>
    <scope>NUCLEOTIDE SEQUENCE [LARGE SCALE GENOMIC DNA]</scope>
    <source>
        <strain evidence="1 2">DSM 21944</strain>
    </source>
</reference>
<dbReference type="OrthoDB" id="7058654at2"/>
<accession>A0A4S3KW52</accession>
<protein>
    <submittedName>
        <fullName evidence="1">Uncharacterized protein</fullName>
    </submittedName>
</protein>
<comment type="caution">
    <text evidence="1">The sequence shown here is derived from an EMBL/GenBank/DDBJ whole genome shotgun (WGS) entry which is preliminary data.</text>
</comment>
<proteinExistence type="predicted"/>
<organism evidence="1 2">
    <name type="scientific">Pseudofulvimonas gallinarii</name>
    <dbReference type="NCBI Taxonomy" id="634155"/>
    <lineage>
        <taxon>Bacteria</taxon>
        <taxon>Pseudomonadati</taxon>
        <taxon>Pseudomonadota</taxon>
        <taxon>Gammaproteobacteria</taxon>
        <taxon>Lysobacterales</taxon>
        <taxon>Rhodanobacteraceae</taxon>
        <taxon>Pseudofulvimonas</taxon>
    </lineage>
</organism>
<dbReference type="AlphaFoldDB" id="A0A4S3KW52"/>
<evidence type="ECO:0000313" key="2">
    <source>
        <dbReference type="Proteomes" id="UP000294599"/>
    </source>
</evidence>